<dbReference type="FunFam" id="3.40.50.720:FF:000190">
    <property type="entry name" value="Pyrroline-5-carboxylate reductase"/>
    <property type="match status" value="1"/>
</dbReference>
<dbReference type="GO" id="GO:0004735">
    <property type="term" value="F:pyrroline-5-carboxylate reductase activity"/>
    <property type="evidence" value="ECO:0007669"/>
    <property type="project" value="UniProtKB-UniRule"/>
</dbReference>
<evidence type="ECO:0000256" key="4">
    <source>
        <dbReference type="ARBA" id="ARBA00022605"/>
    </source>
</evidence>
<sequence>MPQQTIGFIGAGRMAQALAKGFVSAGLVGADGLRASDPSAEALAYFADLFGKGAGRESNTQVAQESDVLFVATKPQYVESVLAEVRKSLDAKKLVVSIAAGTTLRKIEAAAGDGVPVVRVMPNTPCLVGSGACAYALGSAATAEHGGRVAELLGAVGAAHEVAEPLLDAVTGLSGSGPAFIYTVIESLADGGVRAGLPRALAADLAARTVAGAAQMVLQTGEHPAALRDAVTSPGGTTIAGLAELEKNGLRSALVEAVTAAARRSAELA</sequence>
<comment type="catalytic activity">
    <reaction evidence="8">
        <text>L-proline + NAD(+) = (S)-1-pyrroline-5-carboxylate + NADH + 2 H(+)</text>
        <dbReference type="Rhea" id="RHEA:14105"/>
        <dbReference type="ChEBI" id="CHEBI:15378"/>
        <dbReference type="ChEBI" id="CHEBI:17388"/>
        <dbReference type="ChEBI" id="CHEBI:57540"/>
        <dbReference type="ChEBI" id="CHEBI:57945"/>
        <dbReference type="ChEBI" id="CHEBI:60039"/>
        <dbReference type="EC" id="1.5.1.2"/>
    </reaction>
</comment>
<protein>
    <recommendedName>
        <fullName evidence="8 9">Pyrroline-5-carboxylate reductase</fullName>
        <shortName evidence="8">P5C reductase</shortName>
        <shortName evidence="8">P5CR</shortName>
        <ecNumber evidence="8 9">1.5.1.2</ecNumber>
    </recommendedName>
    <alternativeName>
        <fullName evidence="8">PCA reductase</fullName>
    </alternativeName>
</protein>
<dbReference type="AlphaFoldDB" id="A0A5C5ZI35"/>
<dbReference type="Gene3D" id="1.10.3730.10">
    <property type="entry name" value="ProC C-terminal domain-like"/>
    <property type="match status" value="1"/>
</dbReference>
<dbReference type="InterPro" id="IPR053790">
    <property type="entry name" value="P5CR-like_CS"/>
</dbReference>
<dbReference type="FunFam" id="1.10.3730.10:FF:000001">
    <property type="entry name" value="Pyrroline-5-carboxylate reductase"/>
    <property type="match status" value="1"/>
</dbReference>
<name>A0A5C5ZI35_9BACT</name>
<evidence type="ECO:0000313" key="14">
    <source>
        <dbReference type="EMBL" id="TWT86848.1"/>
    </source>
</evidence>
<dbReference type="Gene3D" id="3.40.50.720">
    <property type="entry name" value="NAD(P)-binding Rossmann-like Domain"/>
    <property type="match status" value="1"/>
</dbReference>
<feature type="domain" description="Pyrroline-5-carboxylate reductase dimerisation" evidence="13">
    <location>
        <begin position="164"/>
        <end position="268"/>
    </location>
</feature>
<dbReference type="GO" id="GO:0055129">
    <property type="term" value="P:L-proline biosynthetic process"/>
    <property type="evidence" value="ECO:0007669"/>
    <property type="project" value="UniProtKB-UniRule"/>
</dbReference>
<dbReference type="OrthoDB" id="9805754at2"/>
<comment type="pathway">
    <text evidence="8 11">Amino-acid biosynthesis; L-proline biosynthesis; L-proline from L-glutamate 5-semialdehyde: step 1/1.</text>
</comment>
<dbReference type="GO" id="GO:0005737">
    <property type="term" value="C:cytoplasm"/>
    <property type="evidence" value="ECO:0007669"/>
    <property type="project" value="UniProtKB-SubCell"/>
</dbReference>
<dbReference type="HAMAP" id="MF_01925">
    <property type="entry name" value="P5C_reductase"/>
    <property type="match status" value="1"/>
</dbReference>
<keyword evidence="6 8" id="KW-0521">NADP</keyword>
<dbReference type="PROSITE" id="PS00521">
    <property type="entry name" value="P5CR"/>
    <property type="match status" value="1"/>
</dbReference>
<dbReference type="PANTHER" id="PTHR11645">
    <property type="entry name" value="PYRROLINE-5-CARBOXYLATE REDUCTASE"/>
    <property type="match status" value="1"/>
</dbReference>
<dbReference type="InterPro" id="IPR028939">
    <property type="entry name" value="P5C_Rdtase_cat_N"/>
</dbReference>
<feature type="domain" description="Pyrroline-5-carboxylate reductase catalytic N-terminal" evidence="12">
    <location>
        <begin position="5"/>
        <end position="101"/>
    </location>
</feature>
<dbReference type="UniPathway" id="UPA00098">
    <property type="reaction ID" value="UER00361"/>
</dbReference>
<keyword evidence="3 8" id="KW-0963">Cytoplasm</keyword>
<proteinExistence type="inferred from homology"/>
<keyword evidence="7 8" id="KW-0560">Oxidoreductase</keyword>
<dbReference type="PIRSF" id="PIRSF000193">
    <property type="entry name" value="Pyrrol-5-carb_rd"/>
    <property type="match status" value="1"/>
</dbReference>
<dbReference type="Proteomes" id="UP000315440">
    <property type="component" value="Unassembled WGS sequence"/>
</dbReference>
<dbReference type="SUPFAM" id="SSF51735">
    <property type="entry name" value="NAD(P)-binding Rossmann-fold domains"/>
    <property type="match status" value="1"/>
</dbReference>
<evidence type="ECO:0000256" key="1">
    <source>
        <dbReference type="ARBA" id="ARBA00004496"/>
    </source>
</evidence>
<dbReference type="PANTHER" id="PTHR11645:SF0">
    <property type="entry name" value="PYRROLINE-5-CARBOXYLATE REDUCTASE 3"/>
    <property type="match status" value="1"/>
</dbReference>
<feature type="binding site" evidence="10">
    <location>
        <position position="59"/>
    </location>
    <ligand>
        <name>NADPH</name>
        <dbReference type="ChEBI" id="CHEBI:57783"/>
    </ligand>
</feature>
<dbReference type="Pfam" id="PF14748">
    <property type="entry name" value="P5CR_dimer"/>
    <property type="match status" value="1"/>
</dbReference>
<evidence type="ECO:0000256" key="7">
    <source>
        <dbReference type="ARBA" id="ARBA00023002"/>
    </source>
</evidence>
<evidence type="ECO:0000256" key="3">
    <source>
        <dbReference type="ARBA" id="ARBA00022490"/>
    </source>
</evidence>
<evidence type="ECO:0000256" key="6">
    <source>
        <dbReference type="ARBA" id="ARBA00022857"/>
    </source>
</evidence>
<dbReference type="SUPFAM" id="SSF48179">
    <property type="entry name" value="6-phosphogluconate dehydrogenase C-terminal domain-like"/>
    <property type="match status" value="1"/>
</dbReference>
<evidence type="ECO:0000256" key="5">
    <source>
        <dbReference type="ARBA" id="ARBA00022650"/>
    </source>
</evidence>
<evidence type="ECO:0000259" key="12">
    <source>
        <dbReference type="Pfam" id="PF03807"/>
    </source>
</evidence>
<dbReference type="InterPro" id="IPR008927">
    <property type="entry name" value="6-PGluconate_DH-like_C_sf"/>
</dbReference>
<dbReference type="EMBL" id="SJPQ01000004">
    <property type="protein sequence ID" value="TWT86848.1"/>
    <property type="molecule type" value="Genomic_DNA"/>
</dbReference>
<dbReference type="InterPro" id="IPR036291">
    <property type="entry name" value="NAD(P)-bd_dom_sf"/>
</dbReference>
<dbReference type="InterPro" id="IPR029036">
    <property type="entry name" value="P5CR_dimer"/>
</dbReference>
<evidence type="ECO:0000256" key="2">
    <source>
        <dbReference type="ARBA" id="ARBA00005525"/>
    </source>
</evidence>
<evidence type="ECO:0000313" key="15">
    <source>
        <dbReference type="Proteomes" id="UP000315440"/>
    </source>
</evidence>
<evidence type="ECO:0000256" key="8">
    <source>
        <dbReference type="HAMAP-Rule" id="MF_01925"/>
    </source>
</evidence>
<comment type="function">
    <text evidence="8">Catalyzes the reduction of 1-pyrroline-5-carboxylate (PCA) to L-proline.</text>
</comment>
<reference evidence="14 15" key="1">
    <citation type="submission" date="2019-02" db="EMBL/GenBank/DDBJ databases">
        <title>Deep-cultivation of Planctomycetes and their phenomic and genomic characterization uncovers novel biology.</title>
        <authorList>
            <person name="Wiegand S."/>
            <person name="Jogler M."/>
            <person name="Boedeker C."/>
            <person name="Pinto D."/>
            <person name="Vollmers J."/>
            <person name="Rivas-Marin E."/>
            <person name="Kohn T."/>
            <person name="Peeters S.H."/>
            <person name="Heuer A."/>
            <person name="Rast P."/>
            <person name="Oberbeckmann S."/>
            <person name="Bunk B."/>
            <person name="Jeske O."/>
            <person name="Meyerdierks A."/>
            <person name="Storesund J.E."/>
            <person name="Kallscheuer N."/>
            <person name="Luecker S."/>
            <person name="Lage O.M."/>
            <person name="Pohl T."/>
            <person name="Merkel B.J."/>
            <person name="Hornburger P."/>
            <person name="Mueller R.-W."/>
            <person name="Bruemmer F."/>
            <person name="Labrenz M."/>
            <person name="Spormann A.M."/>
            <person name="Op Den Camp H."/>
            <person name="Overmann J."/>
            <person name="Amann R."/>
            <person name="Jetten M.S.M."/>
            <person name="Mascher T."/>
            <person name="Medema M.H."/>
            <person name="Devos D.P."/>
            <person name="Kaster A.-K."/>
            <person name="Ovreas L."/>
            <person name="Rohde M."/>
            <person name="Galperin M.Y."/>
            <person name="Jogler C."/>
        </authorList>
    </citation>
    <scope>NUCLEOTIDE SEQUENCE [LARGE SCALE GENOMIC DNA]</scope>
    <source>
        <strain evidence="14 15">Mal64</strain>
    </source>
</reference>
<feature type="binding site" evidence="10">
    <location>
        <begin position="9"/>
        <end position="14"/>
    </location>
    <ligand>
        <name>NADP(+)</name>
        <dbReference type="ChEBI" id="CHEBI:58349"/>
    </ligand>
</feature>
<accession>A0A5C5ZI35</accession>
<keyword evidence="15" id="KW-1185">Reference proteome</keyword>
<gene>
    <name evidence="8 14" type="primary">proC</name>
    <name evidence="14" type="ORF">Mal64_36780</name>
</gene>
<feature type="binding site" evidence="10">
    <location>
        <begin position="72"/>
        <end position="75"/>
    </location>
    <ligand>
        <name>NADP(+)</name>
        <dbReference type="ChEBI" id="CHEBI:58349"/>
    </ligand>
</feature>
<comment type="caution">
    <text evidence="14">The sequence shown here is derived from an EMBL/GenBank/DDBJ whole genome shotgun (WGS) entry which is preliminary data.</text>
</comment>
<evidence type="ECO:0000256" key="10">
    <source>
        <dbReference type="PIRSR" id="PIRSR000193-1"/>
    </source>
</evidence>
<keyword evidence="4 8" id="KW-0028">Amino-acid biosynthesis</keyword>
<evidence type="ECO:0000256" key="11">
    <source>
        <dbReference type="RuleBase" id="RU003903"/>
    </source>
</evidence>
<comment type="catalytic activity">
    <reaction evidence="8 11">
        <text>L-proline + NADP(+) = (S)-1-pyrroline-5-carboxylate + NADPH + 2 H(+)</text>
        <dbReference type="Rhea" id="RHEA:14109"/>
        <dbReference type="ChEBI" id="CHEBI:15378"/>
        <dbReference type="ChEBI" id="CHEBI:17388"/>
        <dbReference type="ChEBI" id="CHEBI:57783"/>
        <dbReference type="ChEBI" id="CHEBI:58349"/>
        <dbReference type="ChEBI" id="CHEBI:60039"/>
        <dbReference type="EC" id="1.5.1.2"/>
    </reaction>
</comment>
<keyword evidence="5 8" id="KW-0641">Proline biosynthesis</keyword>
<evidence type="ECO:0000259" key="13">
    <source>
        <dbReference type="Pfam" id="PF14748"/>
    </source>
</evidence>
<dbReference type="NCBIfam" id="TIGR00112">
    <property type="entry name" value="proC"/>
    <property type="match status" value="1"/>
</dbReference>
<dbReference type="Pfam" id="PF03807">
    <property type="entry name" value="F420_oxidored"/>
    <property type="match status" value="1"/>
</dbReference>
<comment type="similarity">
    <text evidence="2 8 11">Belongs to the pyrroline-5-carboxylate reductase family.</text>
</comment>
<dbReference type="EC" id="1.5.1.2" evidence="8 9"/>
<organism evidence="14 15">
    <name type="scientific">Pseudobythopirellula maris</name>
    <dbReference type="NCBI Taxonomy" id="2527991"/>
    <lineage>
        <taxon>Bacteria</taxon>
        <taxon>Pseudomonadati</taxon>
        <taxon>Planctomycetota</taxon>
        <taxon>Planctomycetia</taxon>
        <taxon>Pirellulales</taxon>
        <taxon>Lacipirellulaceae</taxon>
        <taxon>Pseudobythopirellula</taxon>
    </lineage>
</organism>
<comment type="subcellular location">
    <subcellularLocation>
        <location evidence="1 8">Cytoplasm</location>
    </subcellularLocation>
</comment>
<evidence type="ECO:0000256" key="9">
    <source>
        <dbReference type="NCBIfam" id="TIGR00112"/>
    </source>
</evidence>
<dbReference type="RefSeq" id="WP_146402972.1">
    <property type="nucleotide sequence ID" value="NZ_SJPQ01000004.1"/>
</dbReference>
<dbReference type="InterPro" id="IPR000304">
    <property type="entry name" value="Pyrroline-COOH_reductase"/>
</dbReference>